<evidence type="ECO:0000256" key="1">
    <source>
        <dbReference type="SAM" id="MobiDB-lite"/>
    </source>
</evidence>
<proteinExistence type="predicted"/>
<feature type="region of interest" description="Disordered" evidence="1">
    <location>
        <begin position="97"/>
        <end position="140"/>
    </location>
</feature>
<name>A0A5B7DQX9_PORTR</name>
<dbReference type="AlphaFoldDB" id="A0A5B7DQX9"/>
<comment type="caution">
    <text evidence="2">The sequence shown here is derived from an EMBL/GenBank/DDBJ whole genome shotgun (WGS) entry which is preliminary data.</text>
</comment>
<reference evidence="2 3" key="1">
    <citation type="submission" date="2019-05" db="EMBL/GenBank/DDBJ databases">
        <title>Another draft genome of Portunus trituberculatus and its Hox gene families provides insights of decapod evolution.</title>
        <authorList>
            <person name="Jeong J.-H."/>
            <person name="Song I."/>
            <person name="Kim S."/>
            <person name="Choi T."/>
            <person name="Kim D."/>
            <person name="Ryu S."/>
            <person name="Kim W."/>
        </authorList>
    </citation>
    <scope>NUCLEOTIDE SEQUENCE [LARGE SCALE GENOMIC DNA]</scope>
    <source>
        <tissue evidence="2">Muscle</tissue>
    </source>
</reference>
<organism evidence="2 3">
    <name type="scientific">Portunus trituberculatus</name>
    <name type="common">Swimming crab</name>
    <name type="synonym">Neptunus trituberculatus</name>
    <dbReference type="NCBI Taxonomy" id="210409"/>
    <lineage>
        <taxon>Eukaryota</taxon>
        <taxon>Metazoa</taxon>
        <taxon>Ecdysozoa</taxon>
        <taxon>Arthropoda</taxon>
        <taxon>Crustacea</taxon>
        <taxon>Multicrustacea</taxon>
        <taxon>Malacostraca</taxon>
        <taxon>Eumalacostraca</taxon>
        <taxon>Eucarida</taxon>
        <taxon>Decapoda</taxon>
        <taxon>Pleocyemata</taxon>
        <taxon>Brachyura</taxon>
        <taxon>Eubrachyura</taxon>
        <taxon>Portunoidea</taxon>
        <taxon>Portunidae</taxon>
        <taxon>Portuninae</taxon>
        <taxon>Portunus</taxon>
    </lineage>
</organism>
<evidence type="ECO:0000313" key="3">
    <source>
        <dbReference type="Proteomes" id="UP000324222"/>
    </source>
</evidence>
<gene>
    <name evidence="2" type="ORF">E2C01_016448</name>
</gene>
<protein>
    <submittedName>
        <fullName evidence="2">Uncharacterized protein</fullName>
    </submittedName>
</protein>
<dbReference type="EMBL" id="VSRR010001202">
    <property type="protein sequence ID" value="MPC23403.1"/>
    <property type="molecule type" value="Genomic_DNA"/>
</dbReference>
<dbReference type="PROSITE" id="PS51257">
    <property type="entry name" value="PROKAR_LIPOPROTEIN"/>
    <property type="match status" value="1"/>
</dbReference>
<feature type="compositionally biased region" description="Low complexity" evidence="1">
    <location>
        <begin position="97"/>
        <end position="110"/>
    </location>
</feature>
<sequence>MRRPSITVRCAWGGGSWGVGCWCCHSSLKAALRSRLACYRGDSVSVLVVVLVTLAISDGVPILGAPPPPPPPPHRCNAQPFPEPHGCPSPFHAIPDSLPSDSPSFSLLRSHTQPTRTDKQTDGQTRMAGSVGRWVQTGQV</sequence>
<evidence type="ECO:0000313" key="2">
    <source>
        <dbReference type="EMBL" id="MPC23403.1"/>
    </source>
</evidence>
<dbReference type="Proteomes" id="UP000324222">
    <property type="component" value="Unassembled WGS sequence"/>
</dbReference>
<accession>A0A5B7DQX9</accession>
<keyword evidence="3" id="KW-1185">Reference proteome</keyword>